<dbReference type="AlphaFoldDB" id="A0A6V6Z8D2"/>
<protein>
    <submittedName>
        <fullName evidence="1">Uncharacterized protein</fullName>
    </submittedName>
</protein>
<dbReference type="EMBL" id="CAIJDO010000213">
    <property type="protein sequence ID" value="CAD0008073.1"/>
    <property type="molecule type" value="Genomic_DNA"/>
</dbReference>
<gene>
    <name evidence="1" type="ORF">FLACHUCJ7_03620</name>
</gene>
<name>A0A6V6Z8D2_9FLAO</name>
<sequence>MIRIEFEEPILEVCDCCNNETIKLTRFVYKNEDAFAIYYLRFTKSHDDQFAIGIISIGDWGTDDEPKNRFSFPFRIWIGDNDEYQIGLMDKEESPWNHKILGYILDRKEALDHPWIKEVFHITDHIVMEDKELIEYFD</sequence>
<proteinExistence type="predicted"/>
<reference evidence="1 2" key="1">
    <citation type="submission" date="2020-06" db="EMBL/GenBank/DDBJ databases">
        <authorList>
            <person name="Criscuolo A."/>
        </authorList>
    </citation>
    <scope>NUCLEOTIDE SEQUENCE [LARGE SCALE GENOMIC DNA]</scope>
    <source>
        <strain evidence="2">CIP 110025</strain>
    </source>
</reference>
<keyword evidence="2" id="KW-1185">Reference proteome</keyword>
<dbReference type="RefSeq" id="WP_031454750.1">
    <property type="nucleotide sequence ID" value="NZ_CAIJDO010000213.1"/>
</dbReference>
<accession>A0A6V6Z8D2</accession>
<organism evidence="1 2">
    <name type="scientific">Flavobacterium chungangense</name>
    <dbReference type="NCBI Taxonomy" id="554283"/>
    <lineage>
        <taxon>Bacteria</taxon>
        <taxon>Pseudomonadati</taxon>
        <taxon>Bacteroidota</taxon>
        <taxon>Flavobacteriia</taxon>
        <taxon>Flavobacteriales</taxon>
        <taxon>Flavobacteriaceae</taxon>
        <taxon>Flavobacterium</taxon>
    </lineage>
</organism>
<comment type="caution">
    <text evidence="1">The sequence shown here is derived from an EMBL/GenBank/DDBJ whole genome shotgun (WGS) entry which is preliminary data.</text>
</comment>
<evidence type="ECO:0000313" key="1">
    <source>
        <dbReference type="EMBL" id="CAD0008073.1"/>
    </source>
</evidence>
<evidence type="ECO:0000313" key="2">
    <source>
        <dbReference type="Proteomes" id="UP000556700"/>
    </source>
</evidence>
<dbReference type="Proteomes" id="UP000556700">
    <property type="component" value="Unassembled WGS sequence"/>
</dbReference>